<dbReference type="Proteomes" id="UP000247454">
    <property type="component" value="Unassembled WGS sequence"/>
</dbReference>
<name>A0A318SRA8_9HYPH</name>
<comment type="caution">
    <text evidence="2">The sequence shown here is derived from an EMBL/GenBank/DDBJ whole genome shotgun (WGS) entry which is preliminary data.</text>
</comment>
<feature type="signal peptide" evidence="1">
    <location>
        <begin position="1"/>
        <end position="24"/>
    </location>
</feature>
<gene>
    <name evidence="2" type="ORF">C7477_1493</name>
</gene>
<keyword evidence="3" id="KW-1185">Reference proteome</keyword>
<reference evidence="2 3" key="1">
    <citation type="submission" date="2018-06" db="EMBL/GenBank/DDBJ databases">
        <title>Genomic Encyclopedia of Type Strains, Phase III (KMG-III): the genomes of soil and plant-associated and newly described type strains.</title>
        <authorList>
            <person name="Whitman W."/>
        </authorList>
    </citation>
    <scope>NUCLEOTIDE SEQUENCE [LARGE SCALE GENOMIC DNA]</scope>
    <source>
        <strain evidence="2 3">ORS 1419</strain>
    </source>
</reference>
<evidence type="ECO:0000313" key="2">
    <source>
        <dbReference type="EMBL" id="PYE84203.1"/>
    </source>
</evidence>
<dbReference type="EMBL" id="QJTF01000049">
    <property type="protein sequence ID" value="PYE84203.1"/>
    <property type="molecule type" value="Genomic_DNA"/>
</dbReference>
<dbReference type="RefSeq" id="WP_110754800.1">
    <property type="nucleotide sequence ID" value="NZ_QJTF01000049.1"/>
</dbReference>
<evidence type="ECO:0000256" key="1">
    <source>
        <dbReference type="SAM" id="SignalP"/>
    </source>
</evidence>
<organism evidence="2 3">
    <name type="scientific">Phyllobacterium leguminum</name>
    <dbReference type="NCBI Taxonomy" id="314237"/>
    <lineage>
        <taxon>Bacteria</taxon>
        <taxon>Pseudomonadati</taxon>
        <taxon>Pseudomonadota</taxon>
        <taxon>Alphaproteobacteria</taxon>
        <taxon>Hyphomicrobiales</taxon>
        <taxon>Phyllobacteriaceae</taxon>
        <taxon>Phyllobacterium</taxon>
    </lineage>
</organism>
<dbReference type="AlphaFoldDB" id="A0A318SRA8"/>
<feature type="chain" id="PRO_5016327641" evidence="1">
    <location>
        <begin position="25"/>
        <end position="418"/>
    </location>
</feature>
<proteinExistence type="predicted"/>
<accession>A0A318SRA8</accession>
<evidence type="ECO:0000313" key="3">
    <source>
        <dbReference type="Proteomes" id="UP000247454"/>
    </source>
</evidence>
<protein>
    <submittedName>
        <fullName evidence="2">Uncharacterized protein</fullName>
    </submittedName>
</protein>
<keyword evidence="1" id="KW-0732">Signal</keyword>
<sequence>MNPKWKSISLAGLMSVSASFSVLAAEKQSGGPQAVNQGNDAATESALEAWGWKMAGITPPYANCWRVTYPSTVWTKCDPFPTKPRIPPRADATKDDRLVFYLETPAPVTQAVASFPFVAGATQAVTNGGGGDVPGAYSIQMNTNSANGMWQQFAYQTGGSGVDGFLSIWYWTKDWNGVSYLVSVPGSGDYSVSEFLNTMKMYAFTGRSNSDGSQILDGVLMQLGDTISANIYSTDGAFDISPYWTSTEFNVLGFANGLNLTFSADTTLTAEVGALYAGYQEKQPQCEKTGTSTAETNNLYLGSCTALPYYPADKPYPYISFTQTNDFTQPPPPTVGNPRNGATYSISQVPAVSGNGMADGWAYPTLDGQPFCVSRISGDSSWVCPTLNISPGKHTMSVTQTYNKQKSPPATINFTVTQ</sequence>